<organism evidence="1 2">
    <name type="scientific">Rhodovibrio sodomensis</name>
    <dbReference type="NCBI Taxonomy" id="1088"/>
    <lineage>
        <taxon>Bacteria</taxon>
        <taxon>Pseudomonadati</taxon>
        <taxon>Pseudomonadota</taxon>
        <taxon>Alphaproteobacteria</taxon>
        <taxon>Rhodospirillales</taxon>
        <taxon>Rhodovibrionaceae</taxon>
        <taxon>Rhodovibrio</taxon>
    </lineage>
</organism>
<evidence type="ECO:0000313" key="1">
    <source>
        <dbReference type="EMBL" id="MBK1669180.1"/>
    </source>
</evidence>
<accession>A0ABS1DFE6</accession>
<dbReference type="EMBL" id="NRRL01000041">
    <property type="protein sequence ID" value="MBK1669180.1"/>
    <property type="molecule type" value="Genomic_DNA"/>
</dbReference>
<evidence type="ECO:0000313" key="2">
    <source>
        <dbReference type="Proteomes" id="UP001296873"/>
    </source>
</evidence>
<dbReference type="Proteomes" id="UP001296873">
    <property type="component" value="Unassembled WGS sequence"/>
</dbReference>
<gene>
    <name evidence="1" type="ORF">CKO28_14175</name>
</gene>
<proteinExistence type="predicted"/>
<reference evidence="1 2" key="1">
    <citation type="journal article" date="2020" name="Microorganisms">
        <title>Osmotic Adaptation and Compatible Solute Biosynthesis of Phototrophic Bacteria as Revealed from Genome Analyses.</title>
        <authorList>
            <person name="Imhoff J.F."/>
            <person name="Rahn T."/>
            <person name="Kunzel S."/>
            <person name="Keller A."/>
            <person name="Neulinger S.C."/>
        </authorList>
    </citation>
    <scope>NUCLEOTIDE SEQUENCE [LARGE SCALE GENOMIC DNA]</scope>
    <source>
        <strain evidence="1 2">DSM 9895</strain>
    </source>
</reference>
<sequence>MRAEIGRTDKADWLELAFMDIARRGAKPLAGRGGVAGDRYVPDVTNASVMRLWWDEGDHPILQGNGRMCLYVAERVGDLLSESGFYTALVDDHGLWFSFKDNPTVSDVKLAEACDAALRQVEREYGLAESRRGERLTRVLGRQ</sequence>
<name>A0ABS1DFE6_9PROT</name>
<comment type="caution">
    <text evidence="1">The sequence shown here is derived from an EMBL/GenBank/DDBJ whole genome shotgun (WGS) entry which is preliminary data.</text>
</comment>
<keyword evidence="2" id="KW-1185">Reference proteome</keyword>
<protein>
    <submittedName>
        <fullName evidence="1">Uncharacterized protein</fullName>
    </submittedName>
</protein>